<dbReference type="Pfam" id="PF01927">
    <property type="entry name" value="Mut7-C"/>
    <property type="match status" value="1"/>
</dbReference>
<dbReference type="HOGENOM" id="CLU_074576_0_0_6"/>
<dbReference type="SUPFAM" id="SSF54285">
    <property type="entry name" value="MoaD/ThiS"/>
    <property type="match status" value="1"/>
</dbReference>
<feature type="domain" description="Mut7-C RNAse" evidence="1">
    <location>
        <begin position="97"/>
        <end position="238"/>
    </location>
</feature>
<dbReference type="InterPro" id="IPR002782">
    <property type="entry name" value="Mut7-C_RNAse_dom"/>
</dbReference>
<dbReference type="InterPro" id="IPR016155">
    <property type="entry name" value="Mopterin_synth/thiamin_S_b"/>
</dbReference>
<accession>S6AML3</accession>
<dbReference type="Pfam" id="PF14451">
    <property type="entry name" value="Ub-Mut7C"/>
    <property type="match status" value="1"/>
</dbReference>
<dbReference type="AlphaFoldDB" id="S6AML3"/>
<feature type="domain" description="Ubiquitin Mut7-C" evidence="2">
    <location>
        <begin position="1"/>
        <end position="80"/>
    </location>
</feature>
<protein>
    <recommendedName>
        <fullName evidence="5">Twitching motility protein PilT</fullName>
    </recommendedName>
</protein>
<organism evidence="3 4">
    <name type="scientific">Metapseudomonas resinovorans NBRC 106553</name>
    <dbReference type="NCBI Taxonomy" id="1245471"/>
    <lineage>
        <taxon>Bacteria</taxon>
        <taxon>Pseudomonadati</taxon>
        <taxon>Pseudomonadota</taxon>
        <taxon>Gammaproteobacteria</taxon>
        <taxon>Pseudomonadales</taxon>
        <taxon>Pseudomonadaceae</taxon>
        <taxon>Metapseudomonas</taxon>
    </lineage>
</organism>
<dbReference type="PATRIC" id="fig|1245471.3.peg.4423"/>
<evidence type="ECO:0008006" key="5">
    <source>
        <dbReference type="Google" id="ProtNLM"/>
    </source>
</evidence>
<dbReference type="RefSeq" id="WP_016494238.1">
    <property type="nucleotide sequence ID" value="NC_021499.1"/>
</dbReference>
<dbReference type="PANTHER" id="PTHR39081:SF1">
    <property type="entry name" value="MUT7-C RNASE DOMAIN-CONTAINING PROTEIN"/>
    <property type="match status" value="1"/>
</dbReference>
<dbReference type="eggNOG" id="COG1656">
    <property type="taxonomic scope" value="Bacteria"/>
</dbReference>
<dbReference type="InterPro" id="IPR027798">
    <property type="entry name" value="Ub_Mut7C"/>
</dbReference>
<evidence type="ECO:0000259" key="2">
    <source>
        <dbReference type="Pfam" id="PF14451"/>
    </source>
</evidence>
<keyword evidence="4" id="KW-1185">Reference proteome</keyword>
<gene>
    <name evidence="3" type="ORF">PCA10_43730</name>
</gene>
<evidence type="ECO:0000313" key="3">
    <source>
        <dbReference type="EMBL" id="BAN50105.1"/>
    </source>
</evidence>
<dbReference type="STRING" id="1245471.PCA10_43730"/>
<dbReference type="PANTHER" id="PTHR39081">
    <property type="entry name" value="MUT7-C DOMAIN-CONTAINING PROTEIN"/>
    <property type="match status" value="1"/>
</dbReference>
<proteinExistence type="predicted"/>
<evidence type="ECO:0000313" key="4">
    <source>
        <dbReference type="Proteomes" id="UP000015503"/>
    </source>
</evidence>
<dbReference type="EMBL" id="AP013068">
    <property type="protein sequence ID" value="BAN50105.1"/>
    <property type="molecule type" value="Genomic_DNA"/>
</dbReference>
<dbReference type="Proteomes" id="UP000015503">
    <property type="component" value="Chromosome"/>
</dbReference>
<evidence type="ECO:0000259" key="1">
    <source>
        <dbReference type="Pfam" id="PF01927"/>
    </source>
</evidence>
<sequence>MARATFRFYEELNDFLPAERRRLSFSCACARAATVKHMIEALGVPHTEVELVLLNGESVGFERLIEDGDRVAVYPKFETLDISPLLKVRDRPMRVLRFVADAHLGGLANLLRMSGFDTLYDNRFEDSQIADISVHQGRIVLTRDRELLKRRIITHGCYVHALKPALQLRELFERLDLARSANPFSLCLHCNHPLQEIAPELARPRVPPRIGARHTRFLNCVACDRLYWEGSHWRSMCALLEPLLAVDKSAGD</sequence>
<name>S6AML3_METRE</name>
<dbReference type="OrthoDB" id="9797655at2"/>
<dbReference type="KEGG" id="pre:PCA10_43730"/>
<reference evidence="3 4" key="1">
    <citation type="journal article" date="2013" name="Genome Announc.">
        <title>Complete Genome Sequence of the Carbazole Degrader Pseudomonas resinovorans Strain CA10 (NBRC 106553).</title>
        <authorList>
            <person name="Shintani M."/>
            <person name="Hosoyama A."/>
            <person name="Ohji S."/>
            <person name="Tsuchikane K."/>
            <person name="Takarada H."/>
            <person name="Yamazoe A."/>
            <person name="Fujita N."/>
            <person name="Nojiri H."/>
        </authorList>
    </citation>
    <scope>NUCLEOTIDE SEQUENCE [LARGE SCALE GENOMIC DNA]</scope>
    <source>
        <strain evidence="3 4">NBRC 106553</strain>
    </source>
</reference>